<accession>A0A8S9FGU6</accession>
<protein>
    <submittedName>
        <fullName evidence="2">Uncharacterized protein</fullName>
    </submittedName>
</protein>
<dbReference type="AlphaFoldDB" id="A0A8S9FGU6"/>
<evidence type="ECO:0000256" key="1">
    <source>
        <dbReference type="SAM" id="MobiDB-lite"/>
    </source>
</evidence>
<dbReference type="Proteomes" id="UP000712281">
    <property type="component" value="Unassembled WGS sequence"/>
</dbReference>
<proteinExistence type="predicted"/>
<dbReference type="EMBL" id="QGKY02002305">
    <property type="protein sequence ID" value="KAF2531607.1"/>
    <property type="molecule type" value="Genomic_DNA"/>
</dbReference>
<evidence type="ECO:0000313" key="3">
    <source>
        <dbReference type="EMBL" id="KAF2552913.1"/>
    </source>
</evidence>
<name>A0A8S9FGU6_BRACR</name>
<comment type="caution">
    <text evidence="2">The sequence shown here is derived from an EMBL/GenBank/DDBJ whole genome shotgun (WGS) entry which is preliminary data.</text>
</comment>
<dbReference type="EMBL" id="QGKW02001988">
    <property type="protein sequence ID" value="KAF2552913.1"/>
    <property type="molecule type" value="Genomic_DNA"/>
</dbReference>
<reference evidence="2" key="1">
    <citation type="submission" date="2019-12" db="EMBL/GenBank/DDBJ databases">
        <title>Genome sequencing and annotation of Brassica cretica.</title>
        <authorList>
            <person name="Studholme D.J."/>
            <person name="Sarris P.F."/>
        </authorList>
    </citation>
    <scope>NUCLEOTIDE SEQUENCE</scope>
    <source>
        <strain evidence="3">PFS-001/15</strain>
        <strain evidence="2">PFS-102/07</strain>
        <tissue evidence="2">Leaf</tissue>
    </source>
</reference>
<sequence>MEDLRAIRWRCGRPEAGRTRRRVLVPVLGGGGYETRARALPRAGRRGDEGLGQLKKREEELNDLKDAAETFDAEKVMAVSGAKVVARWELMREWLNGQTDSWDPVNTLEQYKVVKTTEAELLGLPPPSFEYEPQVPGGEEVKKTLEPDADDPPAE</sequence>
<gene>
    <name evidence="3" type="ORF">F2Q68_00034350</name>
    <name evidence="2" type="ORF">F2Q70_00029880</name>
</gene>
<evidence type="ECO:0000313" key="2">
    <source>
        <dbReference type="EMBL" id="KAF2531607.1"/>
    </source>
</evidence>
<feature type="region of interest" description="Disordered" evidence="1">
    <location>
        <begin position="123"/>
        <end position="155"/>
    </location>
</feature>
<organism evidence="2">
    <name type="scientific">Brassica cretica</name>
    <name type="common">Mustard</name>
    <dbReference type="NCBI Taxonomy" id="69181"/>
    <lineage>
        <taxon>Eukaryota</taxon>
        <taxon>Viridiplantae</taxon>
        <taxon>Streptophyta</taxon>
        <taxon>Embryophyta</taxon>
        <taxon>Tracheophyta</taxon>
        <taxon>Spermatophyta</taxon>
        <taxon>Magnoliopsida</taxon>
        <taxon>eudicotyledons</taxon>
        <taxon>Gunneridae</taxon>
        <taxon>Pentapetalae</taxon>
        <taxon>rosids</taxon>
        <taxon>malvids</taxon>
        <taxon>Brassicales</taxon>
        <taxon>Brassicaceae</taxon>
        <taxon>Brassiceae</taxon>
        <taxon>Brassica</taxon>
    </lineage>
</organism>